<dbReference type="AlphaFoldDB" id="B4VHP3"/>
<evidence type="ECO:0000313" key="1">
    <source>
        <dbReference type="EMBL" id="EDX78733.1"/>
    </source>
</evidence>
<protein>
    <submittedName>
        <fullName evidence="1">Uncharacterized protein</fullName>
    </submittedName>
</protein>
<accession>B4VHP3</accession>
<keyword evidence="2" id="KW-1185">Reference proteome</keyword>
<gene>
    <name evidence="1" type="ORF">MC7420_7386</name>
</gene>
<reference evidence="1 2" key="1">
    <citation type="submission" date="2008-07" db="EMBL/GenBank/DDBJ databases">
        <authorList>
            <person name="Tandeau de Marsac N."/>
            <person name="Ferriera S."/>
            <person name="Johnson J."/>
            <person name="Kravitz S."/>
            <person name="Beeson K."/>
            <person name="Sutton G."/>
            <person name="Rogers Y.-H."/>
            <person name="Friedman R."/>
            <person name="Frazier M."/>
            <person name="Venter J.C."/>
        </authorList>
    </citation>
    <scope>NUCLEOTIDE SEQUENCE [LARGE SCALE GENOMIC DNA]</scope>
    <source>
        <strain evidence="1 2">PCC 7420</strain>
    </source>
</reference>
<sequence>MWLQYRYCKNVIMSYQAIAPKDDSLSTVEPKEIIVLLIIKS</sequence>
<dbReference type="EMBL" id="DS989841">
    <property type="protein sequence ID" value="EDX78733.1"/>
    <property type="molecule type" value="Genomic_DNA"/>
</dbReference>
<evidence type="ECO:0000313" key="2">
    <source>
        <dbReference type="Proteomes" id="UP000003835"/>
    </source>
</evidence>
<dbReference type="STRING" id="118168.MC7420_7386"/>
<organism evidence="1 2">
    <name type="scientific">Coleofasciculus chthonoplastes PCC 7420</name>
    <dbReference type="NCBI Taxonomy" id="118168"/>
    <lineage>
        <taxon>Bacteria</taxon>
        <taxon>Bacillati</taxon>
        <taxon>Cyanobacteriota</taxon>
        <taxon>Cyanophyceae</taxon>
        <taxon>Coleofasciculales</taxon>
        <taxon>Coleofasciculaceae</taxon>
        <taxon>Coleofasciculus</taxon>
    </lineage>
</organism>
<proteinExistence type="predicted"/>
<dbReference type="Proteomes" id="UP000003835">
    <property type="component" value="Unassembled WGS sequence"/>
</dbReference>
<name>B4VHP3_9CYAN</name>
<dbReference type="HOGENOM" id="CLU_3268450_0_0_3"/>